<protein>
    <recommendedName>
        <fullName evidence="3">Lipoprotein</fullName>
    </recommendedName>
</protein>
<dbReference type="NCBIfam" id="NF038029">
    <property type="entry name" value="LP_plasma"/>
    <property type="match status" value="1"/>
</dbReference>
<evidence type="ECO:0008006" key="3">
    <source>
        <dbReference type="Google" id="ProtNLM"/>
    </source>
</evidence>
<keyword evidence="2" id="KW-1185">Reference proteome</keyword>
<dbReference type="PATRIC" id="fig|1276221.3.peg.605"/>
<dbReference type="AlphaFoldDB" id="S5MEV9"/>
<organism evidence="1 2">
    <name type="scientific">Spiroplasma diminutum CUAS-1</name>
    <dbReference type="NCBI Taxonomy" id="1276221"/>
    <lineage>
        <taxon>Bacteria</taxon>
        <taxon>Bacillati</taxon>
        <taxon>Mycoplasmatota</taxon>
        <taxon>Mollicutes</taxon>
        <taxon>Entomoplasmatales</taxon>
        <taxon>Spiroplasmataceae</taxon>
        <taxon>Spiroplasma</taxon>
    </lineage>
</organism>
<proteinExistence type="predicted"/>
<evidence type="ECO:0000313" key="2">
    <source>
        <dbReference type="Proteomes" id="UP000014983"/>
    </source>
</evidence>
<dbReference type="InParanoid" id="S5MEV9"/>
<sequence>MRKLLSVISATALVGTSTLTVVSCSSNKYFKEFKKWIDNKESFLLYIGADDCTHCIDFENAKKDNSDKFNEKLMQITTGYNQTIANNENEYPETMTAFGEKLNNEVDFREFKTEELANNFKEKWSKNIISWMVDQVTPIYKDKTYGNTGTNDTVATRLSKKAVEAYFDSSDNKGTPMFILIRNGKLVSWNVGYSKSSEVGHSGVDIEKLFDPIIEDMKYKEIEEKMVTKINNSGSSTGGGEGETSEDTLSFNYALNDQDLINNYYLNK</sequence>
<gene>
    <name evidence="1" type="ORF">SDIMI_v3c06040</name>
</gene>
<reference evidence="1 2" key="1">
    <citation type="journal article" date="2013" name="Genome Biol. Evol.">
        <title>Comparison of metabolic capacities and inference of gene content evolution in mosquito-associated Spiroplasma diminutum and S. taiwanense.</title>
        <authorList>
            <person name="Lo W.S."/>
            <person name="Ku C."/>
            <person name="Chen L.L."/>
            <person name="Chang T.H."/>
            <person name="Kuo C.H."/>
        </authorList>
    </citation>
    <scope>NUCLEOTIDE SEQUENCE [LARGE SCALE GENOMIC DNA]</scope>
    <source>
        <strain evidence="1">CUAS-1</strain>
    </source>
</reference>
<dbReference type="InterPro" id="IPR036249">
    <property type="entry name" value="Thioredoxin-like_sf"/>
</dbReference>
<dbReference type="Proteomes" id="UP000014983">
    <property type="component" value="Chromosome"/>
</dbReference>
<accession>S5MEV9</accession>
<dbReference type="PROSITE" id="PS51257">
    <property type="entry name" value="PROKAR_LIPOPROTEIN"/>
    <property type="match status" value="1"/>
</dbReference>
<name>S5MEV9_9MOLU</name>
<dbReference type="EMBL" id="CP005076">
    <property type="protein sequence ID" value="AGR42308.1"/>
    <property type="molecule type" value="Genomic_DNA"/>
</dbReference>
<dbReference type="HOGENOM" id="CLU_1045485_0_0_14"/>
<dbReference type="KEGG" id="sdi:SDIMI_v3c06040"/>
<dbReference type="SUPFAM" id="SSF52833">
    <property type="entry name" value="Thioredoxin-like"/>
    <property type="match status" value="1"/>
</dbReference>
<evidence type="ECO:0000313" key="1">
    <source>
        <dbReference type="EMBL" id="AGR42308.1"/>
    </source>
</evidence>
<dbReference type="RefSeq" id="WP_020836540.1">
    <property type="nucleotide sequence ID" value="NC_021833.1"/>
</dbReference>
<dbReference type="OrthoDB" id="389063at2"/>
<dbReference type="InterPro" id="IPR054816">
    <property type="entry name" value="Lipoprotein_mollicutes-type_CS"/>
</dbReference>
<dbReference type="Gene3D" id="3.40.30.10">
    <property type="entry name" value="Glutaredoxin"/>
    <property type="match status" value="1"/>
</dbReference>